<accession>A0AAD3MI41</accession>
<protein>
    <submittedName>
        <fullName evidence="2">Ras/Rap GTPase-activating protein SynGAP</fullName>
    </submittedName>
</protein>
<feature type="region of interest" description="Disordered" evidence="1">
    <location>
        <begin position="107"/>
        <end position="139"/>
    </location>
</feature>
<evidence type="ECO:0000313" key="3">
    <source>
        <dbReference type="Proteomes" id="UP001279410"/>
    </source>
</evidence>
<reference evidence="2" key="1">
    <citation type="submission" date="2022-08" db="EMBL/GenBank/DDBJ databases">
        <title>Genome sequencing of akame (Lates japonicus).</title>
        <authorList>
            <person name="Hashiguchi Y."/>
            <person name="Takahashi H."/>
        </authorList>
    </citation>
    <scope>NUCLEOTIDE SEQUENCE</scope>
    <source>
        <strain evidence="2">Kochi</strain>
    </source>
</reference>
<feature type="compositionally biased region" description="Polar residues" evidence="1">
    <location>
        <begin position="38"/>
        <end position="49"/>
    </location>
</feature>
<proteinExistence type="predicted"/>
<organism evidence="2 3">
    <name type="scientific">Lates japonicus</name>
    <name type="common">Japanese lates</name>
    <dbReference type="NCBI Taxonomy" id="270547"/>
    <lineage>
        <taxon>Eukaryota</taxon>
        <taxon>Metazoa</taxon>
        <taxon>Chordata</taxon>
        <taxon>Craniata</taxon>
        <taxon>Vertebrata</taxon>
        <taxon>Euteleostomi</taxon>
        <taxon>Actinopterygii</taxon>
        <taxon>Neopterygii</taxon>
        <taxon>Teleostei</taxon>
        <taxon>Neoteleostei</taxon>
        <taxon>Acanthomorphata</taxon>
        <taxon>Carangaria</taxon>
        <taxon>Carangaria incertae sedis</taxon>
        <taxon>Centropomidae</taxon>
        <taxon>Lates</taxon>
    </lineage>
</organism>
<feature type="region of interest" description="Disordered" evidence="1">
    <location>
        <begin position="1"/>
        <end position="20"/>
    </location>
</feature>
<dbReference type="EMBL" id="BRZM01004034">
    <property type="protein sequence ID" value="GLD54219.1"/>
    <property type="molecule type" value="Genomic_DNA"/>
</dbReference>
<gene>
    <name evidence="2" type="ORF">AKAME5_002840900</name>
</gene>
<comment type="caution">
    <text evidence="2">The sequence shown here is derived from an EMBL/GenBank/DDBJ whole genome shotgun (WGS) entry which is preliminary data.</text>
</comment>
<sequence>MLYDAPPQAPAPTPLSWGEHFEFNNPQKRAHLGLESIPISSITDASQEQWYPGHPAQPPSPRELGVGGGRSSTIPTPQIPPPDHEHPAYGAVQGVCRLRGAGSIADRLISGSPRPVSKPSCPHASFFNLTQEHPDEQTSRTLTLIASVVKPG</sequence>
<keyword evidence="3" id="KW-1185">Reference proteome</keyword>
<name>A0AAD3MI41_LATJO</name>
<evidence type="ECO:0000313" key="2">
    <source>
        <dbReference type="EMBL" id="GLD54219.1"/>
    </source>
</evidence>
<dbReference type="Proteomes" id="UP001279410">
    <property type="component" value="Unassembled WGS sequence"/>
</dbReference>
<dbReference type="AlphaFoldDB" id="A0AAD3MI41"/>
<evidence type="ECO:0000256" key="1">
    <source>
        <dbReference type="SAM" id="MobiDB-lite"/>
    </source>
</evidence>
<feature type="region of interest" description="Disordered" evidence="1">
    <location>
        <begin position="32"/>
        <end position="90"/>
    </location>
</feature>